<keyword evidence="6" id="KW-1185">Reference proteome</keyword>
<evidence type="ECO:0000256" key="1">
    <source>
        <dbReference type="ARBA" id="ARBA00022801"/>
    </source>
</evidence>
<evidence type="ECO:0000256" key="2">
    <source>
        <dbReference type="SAM" id="Coils"/>
    </source>
</evidence>
<keyword evidence="1" id="KW-0378">Hydrolase</keyword>
<dbReference type="Gene3D" id="3.60.40.10">
    <property type="entry name" value="PPM-type phosphatase domain"/>
    <property type="match status" value="1"/>
</dbReference>
<dbReference type="PANTHER" id="PTHR43156">
    <property type="entry name" value="STAGE II SPORULATION PROTEIN E-RELATED"/>
    <property type="match status" value="1"/>
</dbReference>
<dbReference type="Proteomes" id="UP001500151">
    <property type="component" value="Unassembled WGS sequence"/>
</dbReference>
<dbReference type="Gene3D" id="3.30.450.20">
    <property type="entry name" value="PAS domain"/>
    <property type="match status" value="1"/>
</dbReference>
<dbReference type="Pfam" id="PF08448">
    <property type="entry name" value="PAS_4"/>
    <property type="match status" value="1"/>
</dbReference>
<dbReference type="EMBL" id="BAAASJ010000026">
    <property type="protein sequence ID" value="GAA2631932.1"/>
    <property type="molecule type" value="Genomic_DNA"/>
</dbReference>
<dbReference type="SUPFAM" id="SSF81606">
    <property type="entry name" value="PP2C-like"/>
    <property type="match status" value="1"/>
</dbReference>
<dbReference type="SUPFAM" id="SSF55785">
    <property type="entry name" value="PYP-like sensor domain (PAS domain)"/>
    <property type="match status" value="1"/>
</dbReference>
<gene>
    <name evidence="5" type="ORF">GCM10010307_24790</name>
</gene>
<protein>
    <recommendedName>
        <fullName evidence="7">Protein phosphatase</fullName>
    </recommendedName>
</protein>
<dbReference type="CDD" id="cd00130">
    <property type="entry name" value="PAS"/>
    <property type="match status" value="1"/>
</dbReference>
<keyword evidence="2" id="KW-0175">Coiled coil</keyword>
<evidence type="ECO:0000313" key="5">
    <source>
        <dbReference type="EMBL" id="GAA2631932.1"/>
    </source>
</evidence>
<dbReference type="InterPro" id="IPR035965">
    <property type="entry name" value="PAS-like_dom_sf"/>
</dbReference>
<dbReference type="RefSeq" id="WP_344389741.1">
    <property type="nucleotide sequence ID" value="NZ_BAAASJ010000026.1"/>
</dbReference>
<dbReference type="PANTHER" id="PTHR43156:SF2">
    <property type="entry name" value="STAGE II SPORULATION PROTEIN E"/>
    <property type="match status" value="1"/>
</dbReference>
<reference evidence="6" key="1">
    <citation type="journal article" date="2019" name="Int. J. Syst. Evol. Microbiol.">
        <title>The Global Catalogue of Microorganisms (GCM) 10K type strain sequencing project: providing services to taxonomists for standard genome sequencing and annotation.</title>
        <authorList>
            <consortium name="The Broad Institute Genomics Platform"/>
            <consortium name="The Broad Institute Genome Sequencing Center for Infectious Disease"/>
            <person name="Wu L."/>
            <person name="Ma J."/>
        </authorList>
    </citation>
    <scope>NUCLEOTIDE SEQUENCE [LARGE SCALE GENOMIC DNA]</scope>
    <source>
        <strain evidence="6">JCM 4524</strain>
    </source>
</reference>
<feature type="coiled-coil region" evidence="2">
    <location>
        <begin position="151"/>
        <end position="178"/>
    </location>
</feature>
<sequence>MREPQIDYAAVFRALPGMVALLTPDLVYADANDDFLRLSGRTREQLLGRYIFDVFPDNPNDPAATGMRDVKASMLRAVATGERDTMALQRYDVEDPQRPGHWQERYWSPVNAPVLDSGGQVVLIVHRVEEVTELIRARGGAGDDSRARVLEAELYTRARELQEVNERLRQAHAREREVALALQAAMLPAPSPLPHHRAAVRYRPAIGALNVCGDWYDLVELPGDSLAVAVGDVVGHGLAAACVMGQLRSALSAATRVANGPAQALKALGLYARFVEGAESTTVVTTFIDWNSHTITYSCAGHPPPALLHPDGTVTFLDQATDPPLDARSEAVPRPEARAPFFDGATLALYTDGLVERRHEDIDTGLARLADSLTRHRQADPESLADAILKDLLPATGATDDTALVVIRL</sequence>
<evidence type="ECO:0000313" key="6">
    <source>
        <dbReference type="Proteomes" id="UP001500151"/>
    </source>
</evidence>
<evidence type="ECO:0008006" key="7">
    <source>
        <dbReference type="Google" id="ProtNLM"/>
    </source>
</evidence>
<dbReference type="SMART" id="SM00331">
    <property type="entry name" value="PP2C_SIG"/>
    <property type="match status" value="1"/>
</dbReference>
<feature type="domain" description="PAS" evidence="3">
    <location>
        <begin position="6"/>
        <end position="72"/>
    </location>
</feature>
<evidence type="ECO:0000259" key="4">
    <source>
        <dbReference type="SMART" id="SM00331"/>
    </source>
</evidence>
<dbReference type="InterPro" id="IPR036457">
    <property type="entry name" value="PPM-type-like_dom_sf"/>
</dbReference>
<proteinExistence type="predicted"/>
<dbReference type="InterPro" id="IPR000014">
    <property type="entry name" value="PAS"/>
</dbReference>
<dbReference type="InterPro" id="IPR001932">
    <property type="entry name" value="PPM-type_phosphatase-like_dom"/>
</dbReference>
<dbReference type="InterPro" id="IPR013656">
    <property type="entry name" value="PAS_4"/>
</dbReference>
<dbReference type="InterPro" id="IPR052016">
    <property type="entry name" value="Bact_Sigma-Reg"/>
</dbReference>
<organism evidence="5 6">
    <name type="scientific">Streptomyces vastus</name>
    <dbReference type="NCBI Taxonomy" id="285451"/>
    <lineage>
        <taxon>Bacteria</taxon>
        <taxon>Bacillati</taxon>
        <taxon>Actinomycetota</taxon>
        <taxon>Actinomycetes</taxon>
        <taxon>Kitasatosporales</taxon>
        <taxon>Streptomycetaceae</taxon>
        <taxon>Streptomyces</taxon>
    </lineage>
</organism>
<evidence type="ECO:0000259" key="3">
    <source>
        <dbReference type="SMART" id="SM00091"/>
    </source>
</evidence>
<dbReference type="SMART" id="SM00091">
    <property type="entry name" value="PAS"/>
    <property type="match status" value="1"/>
</dbReference>
<dbReference type="Pfam" id="PF07228">
    <property type="entry name" value="SpoIIE"/>
    <property type="match status" value="1"/>
</dbReference>
<feature type="domain" description="PPM-type phosphatase" evidence="4">
    <location>
        <begin position="196"/>
        <end position="409"/>
    </location>
</feature>
<accession>A0ABP6D299</accession>
<comment type="caution">
    <text evidence="5">The sequence shown here is derived from an EMBL/GenBank/DDBJ whole genome shotgun (WGS) entry which is preliminary data.</text>
</comment>
<name>A0ABP6D299_9ACTN</name>